<evidence type="ECO:0008006" key="3">
    <source>
        <dbReference type="Google" id="ProtNLM"/>
    </source>
</evidence>
<dbReference type="EMBL" id="JBEDNP010000004">
    <property type="protein sequence ID" value="MEQ3538748.1"/>
    <property type="molecule type" value="Genomic_DNA"/>
</dbReference>
<comment type="caution">
    <text evidence="1">The sequence shown here is derived from an EMBL/GenBank/DDBJ whole genome shotgun (WGS) entry which is preliminary data.</text>
</comment>
<name>A0ABV1JTK6_9PSEU</name>
<sequence>MTSYPQNGPAELHATFLDHVGGQPVDPTAVVARIFLDDNLVAGPFTYPATVTRELLGLYSVTWQVPADAQLADDYTIAWTATIGGFERVGYEQFEVIKGGSVTPGELEAWASVADVATLTGQTVTSADALMAQSVVEMFAGRTYETTSRISRRDLKWLRKAVAYEAAWIPANPDLFERLDLLEISGNTSSSGLPVNSKAMVLAPMARWALKRVSWLRSRSLRVRSPLETSTGLDPLNEANDDAHRWVPLGGA</sequence>
<proteinExistence type="predicted"/>
<dbReference type="Proteomes" id="UP001464923">
    <property type="component" value="Unassembled WGS sequence"/>
</dbReference>
<gene>
    <name evidence="1" type="ORF">WHI96_07940</name>
</gene>
<reference evidence="1 2" key="1">
    <citation type="submission" date="2024-03" db="EMBL/GenBank/DDBJ databases">
        <title>Draft genome sequence of Pseudonocardia tropica JCM 19149.</title>
        <authorList>
            <person name="Butdee W."/>
            <person name="Duangmal K."/>
        </authorList>
    </citation>
    <scope>NUCLEOTIDE SEQUENCE [LARGE SCALE GENOMIC DNA]</scope>
    <source>
        <strain evidence="1 2">JCM 19149</strain>
    </source>
</reference>
<organism evidence="1 2">
    <name type="scientific">Pseudonocardia tropica</name>
    <dbReference type="NCBI Taxonomy" id="681289"/>
    <lineage>
        <taxon>Bacteria</taxon>
        <taxon>Bacillati</taxon>
        <taxon>Actinomycetota</taxon>
        <taxon>Actinomycetes</taxon>
        <taxon>Pseudonocardiales</taxon>
        <taxon>Pseudonocardiaceae</taxon>
        <taxon>Pseudonocardia</taxon>
    </lineage>
</organism>
<evidence type="ECO:0000313" key="2">
    <source>
        <dbReference type="Proteomes" id="UP001464923"/>
    </source>
</evidence>
<keyword evidence="2" id="KW-1185">Reference proteome</keyword>
<protein>
    <recommendedName>
        <fullName evidence="3">Minor tail protein</fullName>
    </recommendedName>
</protein>
<evidence type="ECO:0000313" key="1">
    <source>
        <dbReference type="EMBL" id="MEQ3538748.1"/>
    </source>
</evidence>
<dbReference type="RefSeq" id="WP_345652816.1">
    <property type="nucleotide sequence ID" value="NZ_BAABLY010000082.1"/>
</dbReference>
<accession>A0ABV1JTK6</accession>